<dbReference type="Proteomes" id="UP000681722">
    <property type="component" value="Unassembled WGS sequence"/>
</dbReference>
<dbReference type="PROSITE" id="PS00633">
    <property type="entry name" value="BROMODOMAIN_1"/>
    <property type="match status" value="1"/>
</dbReference>
<evidence type="ECO:0000256" key="5">
    <source>
        <dbReference type="SAM" id="MobiDB-lite"/>
    </source>
</evidence>
<dbReference type="PANTHER" id="PTHR45915:SF6">
    <property type="entry name" value="E3 UBIQUITIN-PROTEIN LIGASE TRIM33"/>
    <property type="match status" value="1"/>
</dbReference>
<sequence length="612" mass="71385">MYEKLFPPLYHIECHVPPLDALPKGEFKCSICTDIVPDEQQQTNESFENGDDTRQITLKRKRDDSNGLTSHERQICEKILLQLYIHDESPPFQEPVPATIPEYYRIIVKPMDLRTIREKLLSTYNSYSSIFEFIADIRLIFQNCAIFNVSDSPVAKAGVVLSKYFEDLSEQYLNTSLTLNPTHCQKPLCLSMSMDGKSMKLQNNIDYLRSKLDNWRDEMIQKIATIRAEKLMELDLSYQQSFIEFDRLKADCLNKIDDKSDLSQHIDELSKQDHLLPIELNELKTLLSEIRQTALNLQSKQLNIECDSLSTLINDNIKIIKPIFNVSTNSDENHQKINIENILNKKYINEIIMKTNTYVFGSSEQYILLYDDDDTQLKIFNEKAVEVSRKNWTLTLGIIQDISWSQHLNKFLILTNKAVYTFTLLPQQTILDKICEVRRTRVHAYCFFAQNGPYLFLNINNSDIERYTFDNNKQFLLSKSTNKQQHGYKKEDKLNGMQLSRDNSMMAIDVTLNERDFVIDFVSLQLTRLRRLTHGIDVPLGIVVETSDDHKWLVQCLETSQLSVYDFTKNDILKPVKYDNVNDIAIEYFGKHHLIVAHTMNNNYSRLLLYKI</sequence>
<keyword evidence="3" id="KW-0539">Nucleus</keyword>
<comment type="subcellular location">
    <subcellularLocation>
        <location evidence="1">Nucleus</location>
    </subcellularLocation>
</comment>
<accession>A0A813PLM2</accession>
<dbReference type="EMBL" id="CAJOBC010000106">
    <property type="protein sequence ID" value="CAF3537625.1"/>
    <property type="molecule type" value="Genomic_DNA"/>
</dbReference>
<feature type="region of interest" description="Disordered" evidence="5">
    <location>
        <begin position="40"/>
        <end position="66"/>
    </location>
</feature>
<dbReference type="Pfam" id="PF00439">
    <property type="entry name" value="Bromodomain"/>
    <property type="match status" value="1"/>
</dbReference>
<keyword evidence="2 4" id="KW-0103">Bromodomain</keyword>
<reference evidence="7" key="1">
    <citation type="submission" date="2021-02" db="EMBL/GenBank/DDBJ databases">
        <authorList>
            <person name="Nowell W R."/>
        </authorList>
    </citation>
    <scope>NUCLEOTIDE SEQUENCE</scope>
</reference>
<dbReference type="OrthoDB" id="1870062at2759"/>
<dbReference type="InterPro" id="IPR018359">
    <property type="entry name" value="Bromodomain_CS"/>
</dbReference>
<dbReference type="InterPro" id="IPR013083">
    <property type="entry name" value="Znf_RING/FYVE/PHD"/>
</dbReference>
<protein>
    <recommendedName>
        <fullName evidence="6">Bromo domain-containing protein</fullName>
    </recommendedName>
</protein>
<dbReference type="GO" id="GO:0005634">
    <property type="term" value="C:nucleus"/>
    <property type="evidence" value="ECO:0007669"/>
    <property type="project" value="UniProtKB-SubCell"/>
</dbReference>
<dbReference type="SMART" id="SM00297">
    <property type="entry name" value="BROMO"/>
    <property type="match status" value="1"/>
</dbReference>
<dbReference type="AlphaFoldDB" id="A0A813PLM2"/>
<dbReference type="PANTHER" id="PTHR45915">
    <property type="entry name" value="TRANSCRIPTION INTERMEDIARY FACTOR"/>
    <property type="match status" value="1"/>
</dbReference>
<evidence type="ECO:0000256" key="4">
    <source>
        <dbReference type="PROSITE-ProRule" id="PRU00035"/>
    </source>
</evidence>
<organism evidence="7 9">
    <name type="scientific">Didymodactylos carnosus</name>
    <dbReference type="NCBI Taxonomy" id="1234261"/>
    <lineage>
        <taxon>Eukaryota</taxon>
        <taxon>Metazoa</taxon>
        <taxon>Spiralia</taxon>
        <taxon>Gnathifera</taxon>
        <taxon>Rotifera</taxon>
        <taxon>Eurotatoria</taxon>
        <taxon>Bdelloidea</taxon>
        <taxon>Philodinida</taxon>
        <taxon>Philodinidae</taxon>
        <taxon>Didymodactylos</taxon>
    </lineage>
</organism>
<dbReference type="Gene3D" id="3.30.40.10">
    <property type="entry name" value="Zinc/RING finger domain, C3HC4 (zinc finger)"/>
    <property type="match status" value="1"/>
</dbReference>
<dbReference type="Gene3D" id="1.20.920.10">
    <property type="entry name" value="Bromodomain-like"/>
    <property type="match status" value="1"/>
</dbReference>
<comment type="caution">
    <text evidence="7">The sequence shown here is derived from an EMBL/GenBank/DDBJ whole genome shotgun (WGS) entry which is preliminary data.</text>
</comment>
<dbReference type="EMBL" id="CAJNOQ010000106">
    <property type="protein sequence ID" value="CAF0757176.1"/>
    <property type="molecule type" value="Genomic_DNA"/>
</dbReference>
<evidence type="ECO:0000256" key="2">
    <source>
        <dbReference type="ARBA" id="ARBA00023117"/>
    </source>
</evidence>
<proteinExistence type="predicted"/>
<dbReference type="PROSITE" id="PS50014">
    <property type="entry name" value="BROMODOMAIN_2"/>
    <property type="match status" value="1"/>
</dbReference>
<evidence type="ECO:0000256" key="1">
    <source>
        <dbReference type="ARBA" id="ARBA00004123"/>
    </source>
</evidence>
<evidence type="ECO:0000259" key="6">
    <source>
        <dbReference type="PROSITE" id="PS50014"/>
    </source>
</evidence>
<feature type="domain" description="Bromo" evidence="6">
    <location>
        <begin position="84"/>
        <end position="155"/>
    </location>
</feature>
<name>A0A813PLM2_9BILA</name>
<dbReference type="Proteomes" id="UP000663829">
    <property type="component" value="Unassembled WGS sequence"/>
</dbReference>
<evidence type="ECO:0000313" key="9">
    <source>
        <dbReference type="Proteomes" id="UP000663829"/>
    </source>
</evidence>
<gene>
    <name evidence="7" type="ORF">GPM918_LOCUS1177</name>
    <name evidence="8" type="ORF">SRO942_LOCUS1177</name>
</gene>
<dbReference type="SUPFAM" id="SSF47370">
    <property type="entry name" value="Bromodomain"/>
    <property type="match status" value="1"/>
</dbReference>
<dbReference type="SUPFAM" id="SSF82171">
    <property type="entry name" value="DPP6 N-terminal domain-like"/>
    <property type="match status" value="1"/>
</dbReference>
<evidence type="ECO:0000313" key="7">
    <source>
        <dbReference type="EMBL" id="CAF0757176.1"/>
    </source>
</evidence>
<dbReference type="InterPro" id="IPR001487">
    <property type="entry name" value="Bromodomain"/>
</dbReference>
<dbReference type="GO" id="GO:0000785">
    <property type="term" value="C:chromatin"/>
    <property type="evidence" value="ECO:0007669"/>
    <property type="project" value="TreeGrafter"/>
</dbReference>
<dbReference type="InterPro" id="IPR036427">
    <property type="entry name" value="Bromodomain-like_sf"/>
</dbReference>
<evidence type="ECO:0000313" key="8">
    <source>
        <dbReference type="EMBL" id="CAF3537625.1"/>
    </source>
</evidence>
<keyword evidence="9" id="KW-1185">Reference proteome</keyword>
<evidence type="ECO:0000256" key="3">
    <source>
        <dbReference type="ARBA" id="ARBA00023242"/>
    </source>
</evidence>